<proteinExistence type="predicted"/>
<feature type="region of interest" description="Disordered" evidence="1">
    <location>
        <begin position="58"/>
        <end position="83"/>
    </location>
</feature>
<keyword evidence="4" id="KW-1185">Reference proteome</keyword>
<comment type="caution">
    <text evidence="3">The sequence shown here is derived from an EMBL/GenBank/DDBJ whole genome shotgun (WGS) entry which is preliminary data.</text>
</comment>
<dbReference type="Proteomes" id="UP001212841">
    <property type="component" value="Unassembled WGS sequence"/>
</dbReference>
<feature type="compositionally biased region" description="Polar residues" evidence="1">
    <location>
        <begin position="58"/>
        <end position="78"/>
    </location>
</feature>
<keyword evidence="2" id="KW-1133">Transmembrane helix</keyword>
<feature type="compositionally biased region" description="Low complexity" evidence="1">
    <location>
        <begin position="181"/>
        <end position="213"/>
    </location>
</feature>
<dbReference type="EMBL" id="JADGJD010001140">
    <property type="protein sequence ID" value="KAJ3046566.1"/>
    <property type="molecule type" value="Genomic_DNA"/>
</dbReference>
<evidence type="ECO:0000313" key="4">
    <source>
        <dbReference type="Proteomes" id="UP001212841"/>
    </source>
</evidence>
<accession>A0AAD5SDC2</accession>
<gene>
    <name evidence="3" type="ORF">HK097_000751</name>
</gene>
<dbReference type="InterPro" id="IPR045325">
    <property type="entry name" value="TMEM70/TMEM186/TMEM223"/>
</dbReference>
<reference evidence="3" key="1">
    <citation type="submission" date="2020-05" db="EMBL/GenBank/DDBJ databases">
        <title>Phylogenomic resolution of chytrid fungi.</title>
        <authorList>
            <person name="Stajich J.E."/>
            <person name="Amses K."/>
            <person name="Simmons R."/>
            <person name="Seto K."/>
            <person name="Myers J."/>
            <person name="Bonds A."/>
            <person name="Quandt C.A."/>
            <person name="Barry K."/>
            <person name="Liu P."/>
            <person name="Grigoriev I."/>
            <person name="Longcore J.E."/>
            <person name="James T.Y."/>
        </authorList>
    </citation>
    <scope>NUCLEOTIDE SEQUENCE</scope>
    <source>
        <strain evidence="3">JEL0318</strain>
    </source>
</reference>
<keyword evidence="2" id="KW-0472">Membrane</keyword>
<evidence type="ECO:0000256" key="1">
    <source>
        <dbReference type="SAM" id="MobiDB-lite"/>
    </source>
</evidence>
<feature type="region of interest" description="Disordered" evidence="1">
    <location>
        <begin position="173"/>
        <end position="218"/>
    </location>
</feature>
<evidence type="ECO:0000256" key="2">
    <source>
        <dbReference type="SAM" id="Phobius"/>
    </source>
</evidence>
<keyword evidence="2" id="KW-0812">Transmembrane</keyword>
<protein>
    <submittedName>
        <fullName evidence="3">Uncharacterized protein</fullName>
    </submittedName>
</protein>
<dbReference type="Pfam" id="PF06979">
    <property type="entry name" value="TMEM70"/>
    <property type="match status" value="1"/>
</dbReference>
<name>A0AAD5SDC2_9FUNG</name>
<sequence>MSSTIHYTRLLSLFGRKSRSISLNTSQTLSPSLRRTFNSLPPLLQQPQPQSQRIKLVQTSESKNPTRPSSLNPSSITKDSPAVDKSQFTVDPLTKVLKNPADAARLSTKDFASDTVIYRSNHGRAFKVSNTKYSSLPPLTLGYYIGAVLSVVFWFALAGQVYVVGEIERRNRQTSDQKRQLVTSSLSPSTPSAQNPSPASSASPAPQHPTSTSKDFIPTLDGLVGGEATVWDNERIGRTAKAVVIGCMGVALLVAVHRYASKYVLSLTVHPTTSTVKVQNANLIGRKTHTYPISSLSLSERVYTGLGQSKTEKFLPETLPRWRIPLEQIRQANLDLEVRSDDGAGKVERKFWVDRVGTFIDPGVVDDLLFREGEVKE</sequence>
<feature type="transmembrane region" description="Helical" evidence="2">
    <location>
        <begin position="141"/>
        <end position="164"/>
    </location>
</feature>
<organism evidence="3 4">
    <name type="scientific">Rhizophlyctis rosea</name>
    <dbReference type="NCBI Taxonomy" id="64517"/>
    <lineage>
        <taxon>Eukaryota</taxon>
        <taxon>Fungi</taxon>
        <taxon>Fungi incertae sedis</taxon>
        <taxon>Chytridiomycota</taxon>
        <taxon>Chytridiomycota incertae sedis</taxon>
        <taxon>Chytridiomycetes</taxon>
        <taxon>Rhizophlyctidales</taxon>
        <taxon>Rhizophlyctidaceae</taxon>
        <taxon>Rhizophlyctis</taxon>
    </lineage>
</organism>
<dbReference type="AlphaFoldDB" id="A0AAD5SDC2"/>
<feature type="transmembrane region" description="Helical" evidence="2">
    <location>
        <begin position="242"/>
        <end position="260"/>
    </location>
</feature>
<evidence type="ECO:0000313" key="3">
    <source>
        <dbReference type="EMBL" id="KAJ3046566.1"/>
    </source>
</evidence>